<proteinExistence type="predicted"/>
<reference evidence="1" key="1">
    <citation type="submission" date="2020-08" db="EMBL/GenBank/DDBJ databases">
        <title>Multicomponent nature underlies the extraordinary mechanical properties of spider dragline silk.</title>
        <authorList>
            <person name="Kono N."/>
            <person name="Nakamura H."/>
            <person name="Mori M."/>
            <person name="Yoshida Y."/>
            <person name="Ohtoshi R."/>
            <person name="Malay A.D."/>
            <person name="Moran D.A.P."/>
            <person name="Tomita M."/>
            <person name="Numata K."/>
            <person name="Arakawa K."/>
        </authorList>
    </citation>
    <scope>NUCLEOTIDE SEQUENCE</scope>
</reference>
<dbReference type="EMBL" id="BMAW01015106">
    <property type="protein sequence ID" value="GFT42003.1"/>
    <property type="molecule type" value="Genomic_DNA"/>
</dbReference>
<keyword evidence="2" id="KW-1185">Reference proteome</keyword>
<sequence length="94" mass="10679">MYAERTRGRKMSDGFRSIYYTKEAPCSTTSHRLQNSVVFGNTKWAFMRKNTAQNINSSFHDEHHHSCDANLFTTVMIGHDITSGSSIELMGIMS</sequence>
<evidence type="ECO:0000313" key="2">
    <source>
        <dbReference type="Proteomes" id="UP000887013"/>
    </source>
</evidence>
<dbReference type="AlphaFoldDB" id="A0A8X6NYK2"/>
<gene>
    <name evidence="1" type="ORF">NPIL_235391</name>
</gene>
<evidence type="ECO:0000313" key="1">
    <source>
        <dbReference type="EMBL" id="GFT42003.1"/>
    </source>
</evidence>
<name>A0A8X6NYK2_NEPPI</name>
<comment type="caution">
    <text evidence="1">The sequence shown here is derived from an EMBL/GenBank/DDBJ whole genome shotgun (WGS) entry which is preliminary data.</text>
</comment>
<organism evidence="1 2">
    <name type="scientific">Nephila pilipes</name>
    <name type="common">Giant wood spider</name>
    <name type="synonym">Nephila maculata</name>
    <dbReference type="NCBI Taxonomy" id="299642"/>
    <lineage>
        <taxon>Eukaryota</taxon>
        <taxon>Metazoa</taxon>
        <taxon>Ecdysozoa</taxon>
        <taxon>Arthropoda</taxon>
        <taxon>Chelicerata</taxon>
        <taxon>Arachnida</taxon>
        <taxon>Araneae</taxon>
        <taxon>Araneomorphae</taxon>
        <taxon>Entelegynae</taxon>
        <taxon>Araneoidea</taxon>
        <taxon>Nephilidae</taxon>
        <taxon>Nephila</taxon>
    </lineage>
</organism>
<accession>A0A8X6NYK2</accession>
<dbReference type="Proteomes" id="UP000887013">
    <property type="component" value="Unassembled WGS sequence"/>
</dbReference>
<protein>
    <submittedName>
        <fullName evidence="1">Uncharacterized protein</fullName>
    </submittedName>
</protein>